<reference evidence="9 10" key="1">
    <citation type="journal article" date="2018" name="Sci. Rep.">
        <title>Genome Features and Biochemical Characteristics of a Robust, Fast Growing and Naturally Transformable Cyanobacterium Synechococcus elongatus PCC 11801 Isolated from India.</title>
        <authorList>
            <person name="Jaiswal D."/>
            <person name="Sengupta A."/>
            <person name="Sohoni S."/>
            <person name="Sengupta S."/>
            <person name="Phadnavis A.G."/>
            <person name="Pakrasi H.B."/>
            <person name="Wangikar P.P."/>
        </authorList>
    </citation>
    <scope>NUCLEOTIDE SEQUENCE [LARGE SCALE GENOMIC DNA]</scope>
    <source>
        <strain evidence="9 10">PCC 11801</strain>
    </source>
</reference>
<keyword evidence="4" id="KW-0732">Signal</keyword>
<evidence type="ECO:0000256" key="5">
    <source>
        <dbReference type="ARBA" id="ARBA00023136"/>
    </source>
</evidence>
<evidence type="ECO:0000256" key="2">
    <source>
        <dbReference type="ARBA" id="ARBA00010742"/>
    </source>
</evidence>
<protein>
    <recommendedName>
        <fullName evidence="7">Putative aliphatic sulfonates-binding protein</fullName>
    </recommendedName>
</protein>
<evidence type="ECO:0000313" key="10">
    <source>
        <dbReference type="Proteomes" id="UP000267249"/>
    </source>
</evidence>
<dbReference type="GO" id="GO:0042626">
    <property type="term" value="F:ATPase-coupled transmembrane transporter activity"/>
    <property type="evidence" value="ECO:0007669"/>
    <property type="project" value="InterPro"/>
</dbReference>
<evidence type="ECO:0000256" key="7">
    <source>
        <dbReference type="ARBA" id="ARBA00070228"/>
    </source>
</evidence>
<dbReference type="InterPro" id="IPR006311">
    <property type="entry name" value="TAT_signal"/>
</dbReference>
<dbReference type="InterPro" id="IPR015168">
    <property type="entry name" value="SsuA/THI5"/>
</dbReference>
<comment type="function">
    <text evidence="6">Part of a binding-protein-dependent transport system for aliphatic sulfonates. Putative binding protein.</text>
</comment>
<dbReference type="CDD" id="cd13557">
    <property type="entry name" value="PBP2_SsuA"/>
    <property type="match status" value="1"/>
</dbReference>
<feature type="domain" description="Solute-binding protein family 3/N-terminal" evidence="8">
    <location>
        <begin position="63"/>
        <end position="283"/>
    </location>
</feature>
<keyword evidence="5" id="KW-0472">Membrane</keyword>
<dbReference type="FunFam" id="3.40.190.10:FF:000050">
    <property type="entry name" value="Sulfonate ABC transporter substrate-binding protein"/>
    <property type="match status" value="1"/>
</dbReference>
<evidence type="ECO:0000256" key="4">
    <source>
        <dbReference type="ARBA" id="ARBA00022729"/>
    </source>
</evidence>
<dbReference type="GO" id="GO:0042597">
    <property type="term" value="C:periplasmic space"/>
    <property type="evidence" value="ECO:0007669"/>
    <property type="project" value="UniProtKB-SubCell"/>
</dbReference>
<proteinExistence type="inferred from homology"/>
<dbReference type="AlphaFoldDB" id="A0AAN1QPS4"/>
<dbReference type="InterPro" id="IPR001638">
    <property type="entry name" value="Solute-binding_3/MltF_N"/>
</dbReference>
<evidence type="ECO:0000256" key="1">
    <source>
        <dbReference type="ARBA" id="ARBA00004418"/>
    </source>
</evidence>
<accession>A0AAN1QPS4</accession>
<dbReference type="Gene3D" id="3.40.190.10">
    <property type="entry name" value="Periplasmic binding protein-like II"/>
    <property type="match status" value="2"/>
</dbReference>
<name>A0AAN1QPS4_SYNEL</name>
<dbReference type="Proteomes" id="UP000267249">
    <property type="component" value="Chromosome"/>
</dbReference>
<dbReference type="Pfam" id="PF09084">
    <property type="entry name" value="NMT1"/>
    <property type="match status" value="1"/>
</dbReference>
<organism evidence="9 10">
    <name type="scientific">Synechococcus elongatus PCC 11801</name>
    <dbReference type="NCBI Taxonomy" id="2219813"/>
    <lineage>
        <taxon>Bacteria</taxon>
        <taxon>Bacillati</taxon>
        <taxon>Cyanobacteriota</taxon>
        <taxon>Cyanophyceae</taxon>
        <taxon>Synechococcales</taxon>
        <taxon>Synechococcaceae</taxon>
        <taxon>Synechococcus</taxon>
    </lineage>
</organism>
<sequence>MTNDRHELYDEKSRFNRSFLSRRSLLKNLSFAMLGLSLSASLGSHAGASQSSVSDLLLAQRRTLRVGYQKSGSFNLLRHRGNFEKRLKALGVAVTWSEFTSGPPLLEALAAGSIDLGQTGDAPPVFAQAKGDGIVYIGQSDKSPDSVGILVPQNSSIRSIAQLKGKKVAFAKGSSAHYFIVRALATAKLSLKDVTPVYLQPPDARAAFERGAIDAWAIWDPFFAAAERDAKARLLINGKGLTPFREFYLADRKFANNNPDLIPVIIQELRALGNWAIANRQKSAEFLADKTKINVDILEVSERRRVGRYRTSNITAEAIAEQQQIADTFLAAGLIPKKIKVSDAVWRPRSQR</sequence>
<dbReference type="PANTHER" id="PTHR30024">
    <property type="entry name" value="ALIPHATIC SULFONATES-BINDING PROTEIN-RELATED"/>
    <property type="match status" value="1"/>
</dbReference>
<dbReference type="PANTHER" id="PTHR30024:SF42">
    <property type="entry name" value="ALIPHATIC SULFONATES-BINDING PROTEIN-RELATED"/>
    <property type="match status" value="1"/>
</dbReference>
<keyword evidence="3" id="KW-0813">Transport</keyword>
<dbReference type="PROSITE" id="PS51318">
    <property type="entry name" value="TAT"/>
    <property type="match status" value="1"/>
</dbReference>
<dbReference type="EMBL" id="CP030139">
    <property type="protein sequence ID" value="AZB73282.2"/>
    <property type="molecule type" value="Genomic_DNA"/>
</dbReference>
<comment type="subcellular location">
    <subcellularLocation>
        <location evidence="1">Periplasm</location>
    </subcellularLocation>
</comment>
<evidence type="ECO:0000259" key="8">
    <source>
        <dbReference type="SMART" id="SM00062"/>
    </source>
</evidence>
<evidence type="ECO:0000313" key="9">
    <source>
        <dbReference type="EMBL" id="AZB73282.2"/>
    </source>
</evidence>
<evidence type="ECO:0000256" key="6">
    <source>
        <dbReference type="ARBA" id="ARBA00055538"/>
    </source>
</evidence>
<dbReference type="SMART" id="SM00062">
    <property type="entry name" value="PBPb"/>
    <property type="match status" value="1"/>
</dbReference>
<comment type="similarity">
    <text evidence="2">Belongs to the bacterial solute-binding protein SsuA/TauA family.</text>
</comment>
<gene>
    <name evidence="9" type="ORF">DOP62_11650</name>
</gene>
<dbReference type="SUPFAM" id="SSF53850">
    <property type="entry name" value="Periplasmic binding protein-like II"/>
    <property type="match status" value="1"/>
</dbReference>
<dbReference type="GO" id="GO:0016020">
    <property type="term" value="C:membrane"/>
    <property type="evidence" value="ECO:0007669"/>
    <property type="project" value="InterPro"/>
</dbReference>
<evidence type="ECO:0000256" key="3">
    <source>
        <dbReference type="ARBA" id="ARBA00022448"/>
    </source>
</evidence>
<dbReference type="InterPro" id="IPR010067">
    <property type="entry name" value="ABC_SsuA_sub-bd"/>
</dbReference>
<dbReference type="NCBIfam" id="TIGR01728">
    <property type="entry name" value="SsuA_fam"/>
    <property type="match status" value="1"/>
</dbReference>